<name>A0A172ZJN2_9BACL</name>
<dbReference type="EMBL" id="CP013023">
    <property type="protein sequence ID" value="ANF97854.1"/>
    <property type="molecule type" value="Genomic_DNA"/>
</dbReference>
<sequence>MQQVDLAKTLEELEGEYWDELNFASSLVIQVHQLRKKPLCELNNEDLRLLIGQQINLNLILPLALEKLIQNPLGSGNMYVGDLFCSVLQVEKEYWNEHKELKNELDEVIRTYEEARNILEEQISKYRSNLQVNLRSPIHQIT</sequence>
<feature type="coiled-coil region" evidence="1">
    <location>
        <begin position="98"/>
        <end position="129"/>
    </location>
</feature>
<evidence type="ECO:0000256" key="1">
    <source>
        <dbReference type="SAM" id="Coils"/>
    </source>
</evidence>
<dbReference type="Pfam" id="PF18616">
    <property type="entry name" value="CdiI_3"/>
    <property type="match status" value="1"/>
</dbReference>
<dbReference type="STRING" id="1616788.AR543_18765"/>
<dbReference type="InterPro" id="IPR040547">
    <property type="entry name" value="CdiI"/>
</dbReference>
<gene>
    <name evidence="2" type="ORF">AR543_18765</name>
</gene>
<dbReference type="CDD" id="cd20691">
    <property type="entry name" value="CdiI_EC536-like"/>
    <property type="match status" value="1"/>
</dbReference>
<accession>A0A172ZJN2</accession>
<keyword evidence="3" id="KW-1185">Reference proteome</keyword>
<dbReference type="KEGG" id="pbv:AR543_18765"/>
<evidence type="ECO:0000313" key="3">
    <source>
        <dbReference type="Proteomes" id="UP000078148"/>
    </source>
</evidence>
<proteinExistence type="predicted"/>
<dbReference type="AlphaFoldDB" id="A0A172ZJN2"/>
<protein>
    <submittedName>
        <fullName evidence="2">Uncharacterized protein</fullName>
    </submittedName>
</protein>
<reference evidence="3" key="1">
    <citation type="submission" date="2015-10" db="EMBL/GenBank/DDBJ databases">
        <title>Genome of Paenibacillus bovis sp. nov.</title>
        <authorList>
            <person name="Wu Z."/>
            <person name="Gao C."/>
            <person name="Liu Z."/>
            <person name="Zheng H."/>
        </authorList>
    </citation>
    <scope>NUCLEOTIDE SEQUENCE [LARGE SCALE GENOMIC DNA]</scope>
    <source>
        <strain evidence="3">BD3526</strain>
    </source>
</reference>
<reference evidence="2 3" key="2">
    <citation type="journal article" date="2016" name="Int. J. Syst. Evol. Microbiol.">
        <title>Paenibacillus bovis sp. nov., isolated from raw yak (Bos grunniens) milk.</title>
        <authorList>
            <person name="Gao C."/>
            <person name="Han J."/>
            <person name="Liu Z."/>
            <person name="Xu X."/>
            <person name="Hang F."/>
            <person name="Wu Z."/>
        </authorList>
    </citation>
    <scope>NUCLEOTIDE SEQUENCE [LARGE SCALE GENOMIC DNA]</scope>
    <source>
        <strain evidence="2 3">BD3526</strain>
    </source>
</reference>
<dbReference type="Proteomes" id="UP000078148">
    <property type="component" value="Chromosome"/>
</dbReference>
<dbReference type="OrthoDB" id="4829274at2"/>
<evidence type="ECO:0000313" key="2">
    <source>
        <dbReference type="EMBL" id="ANF97854.1"/>
    </source>
</evidence>
<organism evidence="2 3">
    <name type="scientific">Paenibacillus bovis</name>
    <dbReference type="NCBI Taxonomy" id="1616788"/>
    <lineage>
        <taxon>Bacteria</taxon>
        <taxon>Bacillati</taxon>
        <taxon>Bacillota</taxon>
        <taxon>Bacilli</taxon>
        <taxon>Bacillales</taxon>
        <taxon>Paenibacillaceae</taxon>
        <taxon>Paenibacillus</taxon>
    </lineage>
</organism>
<dbReference type="RefSeq" id="WP_060535947.1">
    <property type="nucleotide sequence ID" value="NZ_CP013023.1"/>
</dbReference>
<keyword evidence="1" id="KW-0175">Coiled coil</keyword>